<organism evidence="3 4">
    <name type="scientific">Aplosporella prunicola CBS 121167</name>
    <dbReference type="NCBI Taxonomy" id="1176127"/>
    <lineage>
        <taxon>Eukaryota</taxon>
        <taxon>Fungi</taxon>
        <taxon>Dikarya</taxon>
        <taxon>Ascomycota</taxon>
        <taxon>Pezizomycotina</taxon>
        <taxon>Dothideomycetes</taxon>
        <taxon>Dothideomycetes incertae sedis</taxon>
        <taxon>Botryosphaeriales</taxon>
        <taxon>Aplosporellaceae</taxon>
        <taxon>Aplosporella</taxon>
    </lineage>
</organism>
<dbReference type="CDD" id="cd12148">
    <property type="entry name" value="fungal_TF_MHR"/>
    <property type="match status" value="1"/>
</dbReference>
<dbReference type="OrthoDB" id="3014581at2759"/>
<dbReference type="Proteomes" id="UP000799438">
    <property type="component" value="Unassembled WGS sequence"/>
</dbReference>
<evidence type="ECO:0000313" key="4">
    <source>
        <dbReference type="Proteomes" id="UP000799438"/>
    </source>
</evidence>
<dbReference type="InterPro" id="IPR050613">
    <property type="entry name" value="Sec_Metabolite_Reg"/>
</dbReference>
<evidence type="ECO:0000256" key="1">
    <source>
        <dbReference type="ARBA" id="ARBA00004123"/>
    </source>
</evidence>
<dbReference type="GO" id="GO:0005634">
    <property type="term" value="C:nucleus"/>
    <property type="evidence" value="ECO:0007669"/>
    <property type="project" value="UniProtKB-SubCell"/>
</dbReference>
<name>A0A6A6B3K5_9PEZI</name>
<comment type="subcellular location">
    <subcellularLocation>
        <location evidence="1">Nucleus</location>
    </subcellularLocation>
</comment>
<dbReference type="EMBL" id="ML995497">
    <property type="protein sequence ID" value="KAF2138396.1"/>
    <property type="molecule type" value="Genomic_DNA"/>
</dbReference>
<sequence>MSFFMQRIQMSEICRNIADAMTDLQLEPSLMNCETLRDLNRQFEHYLAGLPFFFKLDDRSRRESQCFNQQFPHLSTQRCLIHLCAHTRRSRLHQPWLVRGFHEPQFAFARQACLESSRTVLQVARLLEDAGNKQPVDLARLSMVVHHVSLAAVVLVVDLSSTKVRGPEEEQRKLEIVEACQMLERVKRGSALAASFLASLDEILQKHKISLPAAGAASAASAAAAAAAATSPAVGSREKQPLPDFGQQQAAVGAHGDGELDAWMQGGDVDWGFDVGVDAWDELFADLNAWPVLTTESWEFAM</sequence>
<evidence type="ECO:0000256" key="2">
    <source>
        <dbReference type="ARBA" id="ARBA00023242"/>
    </source>
</evidence>
<dbReference type="PANTHER" id="PTHR31001:SF90">
    <property type="entry name" value="CENTROMERE DNA-BINDING PROTEIN COMPLEX CBF3 SUBUNIT B"/>
    <property type="match status" value="1"/>
</dbReference>
<dbReference type="GeneID" id="54298587"/>
<protein>
    <recommendedName>
        <fullName evidence="5">Transcription factor domain-containing protein</fullName>
    </recommendedName>
</protein>
<keyword evidence="4" id="KW-1185">Reference proteome</keyword>
<dbReference type="PANTHER" id="PTHR31001">
    <property type="entry name" value="UNCHARACTERIZED TRANSCRIPTIONAL REGULATORY PROTEIN"/>
    <property type="match status" value="1"/>
</dbReference>
<dbReference type="RefSeq" id="XP_033394109.1">
    <property type="nucleotide sequence ID" value="XM_033541091.1"/>
</dbReference>
<evidence type="ECO:0000313" key="3">
    <source>
        <dbReference type="EMBL" id="KAF2138396.1"/>
    </source>
</evidence>
<evidence type="ECO:0008006" key="5">
    <source>
        <dbReference type="Google" id="ProtNLM"/>
    </source>
</evidence>
<proteinExistence type="predicted"/>
<accession>A0A6A6B3K5</accession>
<gene>
    <name evidence="3" type="ORF">K452DRAFT_290980</name>
</gene>
<keyword evidence="2" id="KW-0539">Nucleus</keyword>
<dbReference type="AlphaFoldDB" id="A0A6A6B3K5"/>
<reference evidence="3" key="1">
    <citation type="journal article" date="2020" name="Stud. Mycol.">
        <title>101 Dothideomycetes genomes: a test case for predicting lifestyles and emergence of pathogens.</title>
        <authorList>
            <person name="Haridas S."/>
            <person name="Albert R."/>
            <person name="Binder M."/>
            <person name="Bloem J."/>
            <person name="Labutti K."/>
            <person name="Salamov A."/>
            <person name="Andreopoulos B."/>
            <person name="Baker S."/>
            <person name="Barry K."/>
            <person name="Bills G."/>
            <person name="Bluhm B."/>
            <person name="Cannon C."/>
            <person name="Castanera R."/>
            <person name="Culley D."/>
            <person name="Daum C."/>
            <person name="Ezra D."/>
            <person name="Gonzalez J."/>
            <person name="Henrissat B."/>
            <person name="Kuo A."/>
            <person name="Liang C."/>
            <person name="Lipzen A."/>
            <person name="Lutzoni F."/>
            <person name="Magnuson J."/>
            <person name="Mondo S."/>
            <person name="Nolan M."/>
            <person name="Ohm R."/>
            <person name="Pangilinan J."/>
            <person name="Park H.-J."/>
            <person name="Ramirez L."/>
            <person name="Alfaro M."/>
            <person name="Sun H."/>
            <person name="Tritt A."/>
            <person name="Yoshinaga Y."/>
            <person name="Zwiers L.-H."/>
            <person name="Turgeon B."/>
            <person name="Goodwin S."/>
            <person name="Spatafora J."/>
            <person name="Crous P."/>
            <person name="Grigoriev I."/>
        </authorList>
    </citation>
    <scope>NUCLEOTIDE SEQUENCE</scope>
    <source>
        <strain evidence="3">CBS 121167</strain>
    </source>
</reference>